<name>A0A8I6THJ8_CIMLE</name>
<dbReference type="InterPro" id="IPR033116">
    <property type="entry name" value="TRYPSIN_SER"/>
</dbReference>
<dbReference type="GeneID" id="106666696"/>
<keyword evidence="4 6" id="KW-0720">Serine protease</keyword>
<dbReference type="EnsemblMetazoa" id="XM_014394052.2">
    <property type="protein sequence ID" value="XP_014249538.1"/>
    <property type="gene ID" value="LOC106666696"/>
</dbReference>
<dbReference type="Gene3D" id="2.40.10.10">
    <property type="entry name" value="Trypsin-like serine proteases"/>
    <property type="match status" value="1"/>
</dbReference>
<evidence type="ECO:0000259" key="8">
    <source>
        <dbReference type="PROSITE" id="PS50240"/>
    </source>
</evidence>
<dbReference type="FunFam" id="2.40.10.10:FF:000068">
    <property type="entry name" value="transmembrane protease serine 2"/>
    <property type="match status" value="1"/>
</dbReference>
<keyword evidence="3 6" id="KW-0378">Hydrolase</keyword>
<dbReference type="AlphaFoldDB" id="A0A8I6THJ8"/>
<keyword evidence="7" id="KW-0732">Signal</keyword>
<evidence type="ECO:0000256" key="3">
    <source>
        <dbReference type="ARBA" id="ARBA00022801"/>
    </source>
</evidence>
<organism evidence="9 10">
    <name type="scientific">Cimex lectularius</name>
    <name type="common">Bed bug</name>
    <name type="synonym">Acanthia lectularia</name>
    <dbReference type="NCBI Taxonomy" id="79782"/>
    <lineage>
        <taxon>Eukaryota</taxon>
        <taxon>Metazoa</taxon>
        <taxon>Ecdysozoa</taxon>
        <taxon>Arthropoda</taxon>
        <taxon>Hexapoda</taxon>
        <taxon>Insecta</taxon>
        <taxon>Pterygota</taxon>
        <taxon>Neoptera</taxon>
        <taxon>Paraneoptera</taxon>
        <taxon>Hemiptera</taxon>
        <taxon>Heteroptera</taxon>
        <taxon>Panheteroptera</taxon>
        <taxon>Cimicomorpha</taxon>
        <taxon>Cimicidae</taxon>
        <taxon>Cimex</taxon>
    </lineage>
</organism>
<accession>A0A8I6THJ8</accession>
<comment type="similarity">
    <text evidence="1">Belongs to the peptidase S1 family.</text>
</comment>
<evidence type="ECO:0000256" key="6">
    <source>
        <dbReference type="RuleBase" id="RU363034"/>
    </source>
</evidence>
<feature type="signal peptide" evidence="7">
    <location>
        <begin position="1"/>
        <end position="17"/>
    </location>
</feature>
<evidence type="ECO:0000256" key="1">
    <source>
        <dbReference type="ARBA" id="ARBA00007664"/>
    </source>
</evidence>
<dbReference type="SMART" id="SM00020">
    <property type="entry name" value="Tryp_SPc"/>
    <property type="match status" value="1"/>
</dbReference>
<dbReference type="InterPro" id="IPR043504">
    <property type="entry name" value="Peptidase_S1_PA_chymotrypsin"/>
</dbReference>
<dbReference type="Proteomes" id="UP000494040">
    <property type="component" value="Unassembled WGS sequence"/>
</dbReference>
<evidence type="ECO:0000256" key="7">
    <source>
        <dbReference type="SAM" id="SignalP"/>
    </source>
</evidence>
<dbReference type="InterPro" id="IPR009003">
    <property type="entry name" value="Peptidase_S1_PA"/>
</dbReference>
<feature type="domain" description="Peptidase S1" evidence="8">
    <location>
        <begin position="36"/>
        <end position="279"/>
    </location>
</feature>
<dbReference type="InterPro" id="IPR001314">
    <property type="entry name" value="Peptidase_S1A"/>
</dbReference>
<dbReference type="RefSeq" id="XP_014249538.1">
    <property type="nucleotide sequence ID" value="XM_014394052.2"/>
</dbReference>
<dbReference type="GO" id="GO:0006508">
    <property type="term" value="P:proteolysis"/>
    <property type="evidence" value="ECO:0007669"/>
    <property type="project" value="UniProtKB-KW"/>
</dbReference>
<evidence type="ECO:0000313" key="9">
    <source>
        <dbReference type="EnsemblMetazoa" id="XP_014249538.1"/>
    </source>
</evidence>
<dbReference type="InterPro" id="IPR018114">
    <property type="entry name" value="TRYPSIN_HIS"/>
</dbReference>
<evidence type="ECO:0000256" key="2">
    <source>
        <dbReference type="ARBA" id="ARBA00022670"/>
    </source>
</evidence>
<dbReference type="OMA" id="AHCIVQY"/>
<dbReference type="InterPro" id="IPR050430">
    <property type="entry name" value="Peptidase_S1"/>
</dbReference>
<proteinExistence type="inferred from homology"/>
<dbReference type="PROSITE" id="PS00134">
    <property type="entry name" value="TRYPSIN_HIS"/>
    <property type="match status" value="1"/>
</dbReference>
<evidence type="ECO:0000256" key="5">
    <source>
        <dbReference type="ARBA" id="ARBA00023157"/>
    </source>
</evidence>
<keyword evidence="5" id="KW-1015">Disulfide bond</keyword>
<feature type="chain" id="PRO_5035326013" description="Peptidase S1 domain-containing protein" evidence="7">
    <location>
        <begin position="18"/>
        <end position="310"/>
    </location>
</feature>
<dbReference type="PANTHER" id="PTHR24276:SF98">
    <property type="entry name" value="FI18310P1-RELATED"/>
    <property type="match status" value="1"/>
</dbReference>
<dbReference type="Pfam" id="PF00089">
    <property type="entry name" value="Trypsin"/>
    <property type="match status" value="1"/>
</dbReference>
<sequence length="310" mass="34554">MLMKLLYALFITGVGFQLGTLNYRFDTAAHNLQPRIADGENAQIEEMPYVVKLISSTGICSGAIISESWILTAAHCISPIGTDVKIFAGSDKKYDNLTQKRYALSIHKHDYYEKGKISQYDLALIEVYKYIKVTPFKLNERIGIVKLSDDMWPQGDTKYNRSCLAAGWGVPEVGQKLVAQLQKLRVTASHGDRGCKCWPSFQNKRLICLHEKSGSGICLGDSGSALVCDDKAVGIAHIVYLVDSCDPLAFKKIEFKCTTTAGVYTYICPHLNWIRRYVPSVPMTPASCRGSKYSHKELISFVLLKVLLLI</sequence>
<dbReference type="InterPro" id="IPR001254">
    <property type="entry name" value="Trypsin_dom"/>
</dbReference>
<dbReference type="PROSITE" id="PS50240">
    <property type="entry name" value="TRYPSIN_DOM"/>
    <property type="match status" value="1"/>
</dbReference>
<dbReference type="PROSITE" id="PS00135">
    <property type="entry name" value="TRYPSIN_SER"/>
    <property type="match status" value="1"/>
</dbReference>
<dbReference type="GO" id="GO:0004252">
    <property type="term" value="F:serine-type endopeptidase activity"/>
    <property type="evidence" value="ECO:0007669"/>
    <property type="project" value="InterPro"/>
</dbReference>
<dbReference type="PRINTS" id="PR00722">
    <property type="entry name" value="CHYMOTRYPSIN"/>
</dbReference>
<dbReference type="OrthoDB" id="6604662at2759"/>
<dbReference type="PANTHER" id="PTHR24276">
    <property type="entry name" value="POLYSERASE-RELATED"/>
    <property type="match status" value="1"/>
</dbReference>
<dbReference type="KEGG" id="clec:106666696"/>
<evidence type="ECO:0000313" key="10">
    <source>
        <dbReference type="Proteomes" id="UP000494040"/>
    </source>
</evidence>
<keyword evidence="2 6" id="KW-0645">Protease</keyword>
<reference evidence="9" key="1">
    <citation type="submission" date="2022-01" db="UniProtKB">
        <authorList>
            <consortium name="EnsemblMetazoa"/>
        </authorList>
    </citation>
    <scope>IDENTIFICATION</scope>
</reference>
<protein>
    <recommendedName>
        <fullName evidence="8">Peptidase S1 domain-containing protein</fullName>
    </recommendedName>
</protein>
<keyword evidence="10" id="KW-1185">Reference proteome</keyword>
<dbReference type="SUPFAM" id="SSF50494">
    <property type="entry name" value="Trypsin-like serine proteases"/>
    <property type="match status" value="1"/>
</dbReference>
<evidence type="ECO:0000256" key="4">
    <source>
        <dbReference type="ARBA" id="ARBA00022825"/>
    </source>
</evidence>